<dbReference type="NCBIfam" id="TIGR00611">
    <property type="entry name" value="recf"/>
    <property type="match status" value="1"/>
</dbReference>
<evidence type="ECO:0000256" key="2">
    <source>
        <dbReference type="ARBA" id="ARBA00008016"/>
    </source>
</evidence>
<dbReference type="Gene3D" id="1.20.1050.90">
    <property type="entry name" value="RecF/RecN/SMC, N-terminal domain"/>
    <property type="match status" value="1"/>
</dbReference>
<dbReference type="PROSITE" id="PS00618">
    <property type="entry name" value="RECF_2"/>
    <property type="match status" value="1"/>
</dbReference>
<evidence type="ECO:0000313" key="17">
    <source>
        <dbReference type="Proteomes" id="UP000054686"/>
    </source>
</evidence>
<dbReference type="HAMAP" id="MF_00365">
    <property type="entry name" value="RecF"/>
    <property type="match status" value="1"/>
</dbReference>
<dbReference type="InterPro" id="IPR027417">
    <property type="entry name" value="P-loop_NTPase"/>
</dbReference>
<dbReference type="InterPro" id="IPR018078">
    <property type="entry name" value="DNA-binding_RecF_CS"/>
</dbReference>
<dbReference type="GO" id="GO:0009432">
    <property type="term" value="P:SOS response"/>
    <property type="evidence" value="ECO:0007669"/>
    <property type="project" value="UniProtKB-UniRule"/>
</dbReference>
<evidence type="ECO:0000256" key="3">
    <source>
        <dbReference type="ARBA" id="ARBA00020170"/>
    </source>
</evidence>
<comment type="similarity">
    <text evidence="2 13 14">Belongs to the RecF family.</text>
</comment>
<gene>
    <name evidence="13" type="primary">recF</name>
    <name evidence="16" type="ORF">APY09_02655</name>
</gene>
<dbReference type="GO" id="GO:0006260">
    <property type="term" value="P:DNA replication"/>
    <property type="evidence" value="ECO:0007669"/>
    <property type="project" value="UniProtKB-UniRule"/>
</dbReference>
<evidence type="ECO:0000256" key="8">
    <source>
        <dbReference type="ARBA" id="ARBA00022840"/>
    </source>
</evidence>
<accession>A0A0V8RZ14</accession>
<dbReference type="GO" id="GO:0005524">
    <property type="term" value="F:ATP binding"/>
    <property type="evidence" value="ECO:0007669"/>
    <property type="project" value="UniProtKB-UniRule"/>
</dbReference>
<dbReference type="GO" id="GO:0003697">
    <property type="term" value="F:single-stranded DNA binding"/>
    <property type="evidence" value="ECO:0007669"/>
    <property type="project" value="UniProtKB-UniRule"/>
</dbReference>
<keyword evidence="6 13" id="KW-0547">Nucleotide-binding</keyword>
<keyword evidence="10 13" id="KW-0234">DNA repair</keyword>
<dbReference type="EMBL" id="LLVT01000001">
    <property type="protein sequence ID" value="KSW13275.1"/>
    <property type="molecule type" value="Genomic_DNA"/>
</dbReference>
<evidence type="ECO:0000256" key="10">
    <source>
        <dbReference type="ARBA" id="ARBA00023204"/>
    </source>
</evidence>
<dbReference type="RefSeq" id="WP_060566058.1">
    <property type="nucleotide sequence ID" value="NZ_CP040006.1"/>
</dbReference>
<evidence type="ECO:0000256" key="11">
    <source>
        <dbReference type="ARBA" id="ARBA00023236"/>
    </source>
</evidence>
<evidence type="ECO:0000256" key="7">
    <source>
        <dbReference type="ARBA" id="ARBA00022763"/>
    </source>
</evidence>
<dbReference type="GO" id="GO:0005737">
    <property type="term" value="C:cytoplasm"/>
    <property type="evidence" value="ECO:0007669"/>
    <property type="project" value="UniProtKB-SubCell"/>
</dbReference>
<dbReference type="SUPFAM" id="SSF52540">
    <property type="entry name" value="P-loop containing nucleoside triphosphate hydrolases"/>
    <property type="match status" value="1"/>
</dbReference>
<dbReference type="InterPro" id="IPR003395">
    <property type="entry name" value="RecF/RecN/SMC_N"/>
</dbReference>
<protein>
    <recommendedName>
        <fullName evidence="3 13">DNA replication and repair protein RecF</fullName>
    </recommendedName>
</protein>
<dbReference type="SMART" id="SM00382">
    <property type="entry name" value="AAA"/>
    <property type="match status" value="1"/>
</dbReference>
<dbReference type="Pfam" id="PF02463">
    <property type="entry name" value="SMC_N"/>
    <property type="match status" value="1"/>
</dbReference>
<dbReference type="PANTHER" id="PTHR32182">
    <property type="entry name" value="DNA REPLICATION AND REPAIR PROTEIN RECF"/>
    <property type="match status" value="1"/>
</dbReference>
<evidence type="ECO:0000313" key="16">
    <source>
        <dbReference type="EMBL" id="KSW13275.1"/>
    </source>
</evidence>
<name>A0A0V8RZ14_9ACTO</name>
<dbReference type="PROSITE" id="PS00617">
    <property type="entry name" value="RECF_1"/>
    <property type="match status" value="1"/>
</dbReference>
<dbReference type="Gene3D" id="3.40.50.300">
    <property type="entry name" value="P-loop containing nucleotide triphosphate hydrolases"/>
    <property type="match status" value="1"/>
</dbReference>
<dbReference type="InterPro" id="IPR042174">
    <property type="entry name" value="RecF_2"/>
</dbReference>
<dbReference type="Proteomes" id="UP000054686">
    <property type="component" value="Unassembled WGS sequence"/>
</dbReference>
<keyword evidence="5 13" id="KW-0235">DNA replication</keyword>
<reference evidence="16 17" key="1">
    <citation type="submission" date="2015-10" db="EMBL/GenBank/DDBJ databases">
        <title>Draft Genome of Actinomyces odontolyticus subsp. actinosynbacter strain XH001.</title>
        <authorList>
            <person name="Mclean J.S."/>
            <person name="He X."/>
        </authorList>
    </citation>
    <scope>NUCLEOTIDE SEQUENCE [LARGE SCALE GENOMIC DNA]</scope>
    <source>
        <strain evidence="16 17">XH001</strain>
    </source>
</reference>
<keyword evidence="9 13" id="KW-0238">DNA-binding</keyword>
<proteinExistence type="inferred from homology"/>
<evidence type="ECO:0000256" key="1">
    <source>
        <dbReference type="ARBA" id="ARBA00004496"/>
    </source>
</evidence>
<organism evidence="16 17">
    <name type="scientific">Schaalia odontolytica</name>
    <dbReference type="NCBI Taxonomy" id="1660"/>
    <lineage>
        <taxon>Bacteria</taxon>
        <taxon>Bacillati</taxon>
        <taxon>Actinomycetota</taxon>
        <taxon>Actinomycetes</taxon>
        <taxon>Actinomycetales</taxon>
        <taxon>Actinomycetaceae</taxon>
        <taxon>Schaalia</taxon>
    </lineage>
</organism>
<comment type="caution">
    <text evidence="16">The sequence shown here is derived from an EMBL/GenBank/DDBJ whole genome shotgun (WGS) entry which is preliminary data.</text>
</comment>
<evidence type="ECO:0000256" key="13">
    <source>
        <dbReference type="HAMAP-Rule" id="MF_00365"/>
    </source>
</evidence>
<keyword evidence="11 13" id="KW-0742">SOS response</keyword>
<evidence type="ECO:0000256" key="6">
    <source>
        <dbReference type="ARBA" id="ARBA00022741"/>
    </source>
</evidence>
<dbReference type="InterPro" id="IPR001238">
    <property type="entry name" value="DNA-binding_RecF"/>
</dbReference>
<keyword evidence="4 13" id="KW-0963">Cytoplasm</keyword>
<keyword evidence="8 13" id="KW-0067">ATP-binding</keyword>
<evidence type="ECO:0000256" key="14">
    <source>
        <dbReference type="RuleBase" id="RU000578"/>
    </source>
</evidence>
<keyword evidence="7 13" id="KW-0227">DNA damage</keyword>
<evidence type="ECO:0000256" key="12">
    <source>
        <dbReference type="ARBA" id="ARBA00025401"/>
    </source>
</evidence>
<comment type="function">
    <text evidence="12 13 14">The RecF protein is involved in DNA metabolism; it is required for DNA replication and normal SOS inducibility. RecF binds preferentially to single-stranded, linear DNA. It also seems to bind ATP.</text>
</comment>
<dbReference type="PANTHER" id="PTHR32182:SF0">
    <property type="entry name" value="DNA REPLICATION AND REPAIR PROTEIN RECF"/>
    <property type="match status" value="1"/>
</dbReference>
<feature type="domain" description="AAA+ ATPase" evidence="15">
    <location>
        <begin position="22"/>
        <end position="390"/>
    </location>
</feature>
<dbReference type="InterPro" id="IPR003593">
    <property type="entry name" value="AAA+_ATPase"/>
</dbReference>
<dbReference type="GO" id="GO:0000731">
    <property type="term" value="P:DNA synthesis involved in DNA repair"/>
    <property type="evidence" value="ECO:0007669"/>
    <property type="project" value="TreeGrafter"/>
</dbReference>
<evidence type="ECO:0000256" key="9">
    <source>
        <dbReference type="ARBA" id="ARBA00023125"/>
    </source>
</evidence>
<dbReference type="GO" id="GO:0006302">
    <property type="term" value="P:double-strand break repair"/>
    <property type="evidence" value="ECO:0007669"/>
    <property type="project" value="TreeGrafter"/>
</dbReference>
<evidence type="ECO:0000256" key="5">
    <source>
        <dbReference type="ARBA" id="ARBA00022705"/>
    </source>
</evidence>
<comment type="subcellular location">
    <subcellularLocation>
        <location evidence="1 13 14">Cytoplasm</location>
    </subcellularLocation>
</comment>
<evidence type="ECO:0000256" key="4">
    <source>
        <dbReference type="ARBA" id="ARBA00022490"/>
    </source>
</evidence>
<evidence type="ECO:0000259" key="15">
    <source>
        <dbReference type="SMART" id="SM00382"/>
    </source>
</evidence>
<sequence length="398" mass="42914">MRVSHLALDDFRSWKHGVVELPEGPTVLVGANGQGKTNLVEALAYLSTFSSHRVGAEGALVRIPIDEDEAAPGGAVIRARVVASGREQVIELEIVRGKANRARINRAQVKPREILGIVRTVVFAPEDLSLVRGDPSVRRSFLDDLATQLSPIHASVRSDFDRVARQRAALMKAAQASLRRGHSPDLSTLEIWDQQFAALSARITATRASIASRLEEPAARSYDDVADSPRHLRLAFDASVDRVIGTDPENPASADLTNVDAQTERMLAALASVREKETERGVNLVGAHRDDLTLSLGAMPVKGYASHGESWSVALALRLGAFELLSDDGDTPILILDDVFAELDSSRREGLAALASKAEQIIVTCAVAGDLPASLDHHALHVRLDPERGTVIDEADDE</sequence>
<dbReference type="OrthoDB" id="9803889at2"/>
<dbReference type="AlphaFoldDB" id="A0A0V8RZ14"/>
<feature type="binding site" evidence="13">
    <location>
        <begin position="30"/>
        <end position="37"/>
    </location>
    <ligand>
        <name>ATP</name>
        <dbReference type="ChEBI" id="CHEBI:30616"/>
    </ligand>
</feature>